<dbReference type="eggNOG" id="COG0765">
    <property type="taxonomic scope" value="Bacteria"/>
</dbReference>
<dbReference type="Pfam" id="PF00528">
    <property type="entry name" value="BPD_transp_1"/>
    <property type="match status" value="1"/>
</dbReference>
<gene>
    <name evidence="12" type="ORF">NA2_14177</name>
</gene>
<dbReference type="InterPro" id="IPR000515">
    <property type="entry name" value="MetI-like"/>
</dbReference>
<evidence type="ECO:0000256" key="6">
    <source>
        <dbReference type="ARBA" id="ARBA00022970"/>
    </source>
</evidence>
<dbReference type="Gene3D" id="1.10.3720.10">
    <property type="entry name" value="MetI-like"/>
    <property type="match status" value="1"/>
</dbReference>
<evidence type="ECO:0000256" key="10">
    <source>
        <dbReference type="SAM" id="MobiDB-lite"/>
    </source>
</evidence>
<keyword evidence="4" id="KW-1003">Cell membrane</keyword>
<feature type="region of interest" description="Disordered" evidence="10">
    <location>
        <begin position="220"/>
        <end position="245"/>
    </location>
</feature>
<dbReference type="NCBIfam" id="TIGR01726">
    <property type="entry name" value="HEQRo_perm_3TM"/>
    <property type="match status" value="1"/>
</dbReference>
<evidence type="ECO:0000256" key="3">
    <source>
        <dbReference type="ARBA" id="ARBA00022448"/>
    </source>
</evidence>
<feature type="transmembrane region" description="Helical" evidence="9">
    <location>
        <begin position="20"/>
        <end position="43"/>
    </location>
</feature>
<dbReference type="GO" id="GO:0022857">
    <property type="term" value="F:transmembrane transporter activity"/>
    <property type="evidence" value="ECO:0007669"/>
    <property type="project" value="InterPro"/>
</dbReference>
<dbReference type="InterPro" id="IPR035906">
    <property type="entry name" value="MetI-like_sf"/>
</dbReference>
<dbReference type="STRING" id="391937.NA2_14177"/>
<reference evidence="12 13" key="1">
    <citation type="journal article" date="2012" name="J. Bacteriol.">
        <title>Genome Sequence of Nitratireductor pacificus Type Strain pht-3B.</title>
        <authorList>
            <person name="Lai Q."/>
            <person name="Li G."/>
            <person name="Shao Z."/>
        </authorList>
    </citation>
    <scope>NUCLEOTIDE SEQUENCE [LARGE SCALE GENOMIC DNA]</scope>
    <source>
        <strain evidence="13">pht-3B</strain>
    </source>
</reference>
<dbReference type="CDD" id="cd06261">
    <property type="entry name" value="TM_PBP2"/>
    <property type="match status" value="1"/>
</dbReference>
<sequence>MEHYIDIFQAVLPSLLEGFWRTLGISLAGILGGSLIGFLLGLVRGQHIRYFTPLIGGYLHLLRGTPFLVQLYVVYFVLPNTGISLLMWDSLTAVLLCLAIYTSSYVTEIVSGAIRAIPRGQWEGAFAIGMRRGQTLWHIILPQSVMLILPSLGSVYVNLIKATSIVSVVGISELTRQGEINILRFPGDILFIYAIVAMIYFCYCFPVLKLVDWLEKNAGRQRAARKRPSPTPGGSAPLNEPNVKA</sequence>
<accession>K2MBQ1</accession>
<evidence type="ECO:0000256" key="9">
    <source>
        <dbReference type="RuleBase" id="RU363032"/>
    </source>
</evidence>
<proteinExistence type="inferred from homology"/>
<dbReference type="PATRIC" id="fig|391937.3.peg.2911"/>
<name>K2MBQ1_9HYPH</name>
<evidence type="ECO:0000313" key="13">
    <source>
        <dbReference type="Proteomes" id="UP000006786"/>
    </source>
</evidence>
<keyword evidence="5 9" id="KW-0812">Transmembrane</keyword>
<evidence type="ECO:0000256" key="2">
    <source>
        <dbReference type="ARBA" id="ARBA00010072"/>
    </source>
</evidence>
<comment type="similarity">
    <text evidence="2">Belongs to the binding-protein-dependent transport system permease family. HisMQ subfamily.</text>
</comment>
<comment type="subcellular location">
    <subcellularLocation>
        <location evidence="1">Cell inner membrane</location>
        <topology evidence="1">Multi-pass membrane protein</topology>
    </subcellularLocation>
    <subcellularLocation>
        <location evidence="9">Cell membrane</location>
        <topology evidence="9">Multi-pass membrane protein</topology>
    </subcellularLocation>
</comment>
<feature type="domain" description="ABC transmembrane type-1" evidence="11">
    <location>
        <begin position="19"/>
        <end position="211"/>
    </location>
</feature>
<keyword evidence="6" id="KW-0029">Amino-acid transport</keyword>
<dbReference type="EMBL" id="AMRM01000015">
    <property type="protein sequence ID" value="EKF18305.1"/>
    <property type="molecule type" value="Genomic_DNA"/>
</dbReference>
<feature type="transmembrane region" description="Helical" evidence="9">
    <location>
        <begin position="190"/>
        <end position="211"/>
    </location>
</feature>
<dbReference type="PANTHER" id="PTHR30614:SF0">
    <property type="entry name" value="L-CYSTINE TRANSPORT SYSTEM PERMEASE PROTEIN TCYL"/>
    <property type="match status" value="1"/>
</dbReference>
<evidence type="ECO:0000256" key="4">
    <source>
        <dbReference type="ARBA" id="ARBA00022475"/>
    </source>
</evidence>
<evidence type="ECO:0000256" key="7">
    <source>
        <dbReference type="ARBA" id="ARBA00022989"/>
    </source>
</evidence>
<evidence type="ECO:0000256" key="1">
    <source>
        <dbReference type="ARBA" id="ARBA00004429"/>
    </source>
</evidence>
<evidence type="ECO:0000256" key="8">
    <source>
        <dbReference type="ARBA" id="ARBA00023136"/>
    </source>
</evidence>
<dbReference type="PROSITE" id="PS50928">
    <property type="entry name" value="ABC_TM1"/>
    <property type="match status" value="1"/>
</dbReference>
<organism evidence="12 13">
    <name type="scientific">Nitratireductor pacificus pht-3B</name>
    <dbReference type="NCBI Taxonomy" id="391937"/>
    <lineage>
        <taxon>Bacteria</taxon>
        <taxon>Pseudomonadati</taxon>
        <taxon>Pseudomonadota</taxon>
        <taxon>Alphaproteobacteria</taxon>
        <taxon>Hyphomicrobiales</taxon>
        <taxon>Phyllobacteriaceae</taxon>
        <taxon>Nitratireductor</taxon>
    </lineage>
</organism>
<dbReference type="AlphaFoldDB" id="K2MBQ1"/>
<comment type="caution">
    <text evidence="12">The sequence shown here is derived from an EMBL/GenBank/DDBJ whole genome shotgun (WGS) entry which is preliminary data.</text>
</comment>
<feature type="transmembrane region" description="Helical" evidence="9">
    <location>
        <begin position="135"/>
        <end position="157"/>
    </location>
</feature>
<dbReference type="OrthoDB" id="9809799at2"/>
<dbReference type="InterPro" id="IPR043429">
    <property type="entry name" value="ArtM/GltK/GlnP/TcyL/YhdX-like"/>
</dbReference>
<evidence type="ECO:0000256" key="5">
    <source>
        <dbReference type="ARBA" id="ARBA00022692"/>
    </source>
</evidence>
<dbReference type="Proteomes" id="UP000006786">
    <property type="component" value="Unassembled WGS sequence"/>
</dbReference>
<keyword evidence="7 9" id="KW-1133">Transmembrane helix</keyword>
<keyword evidence="13" id="KW-1185">Reference proteome</keyword>
<dbReference type="GO" id="GO:0006865">
    <property type="term" value="P:amino acid transport"/>
    <property type="evidence" value="ECO:0007669"/>
    <property type="project" value="UniProtKB-KW"/>
</dbReference>
<evidence type="ECO:0000313" key="12">
    <source>
        <dbReference type="EMBL" id="EKF18305.1"/>
    </source>
</evidence>
<keyword evidence="3 9" id="KW-0813">Transport</keyword>
<feature type="transmembrane region" description="Helical" evidence="9">
    <location>
        <begin position="90"/>
        <end position="114"/>
    </location>
</feature>
<dbReference type="InterPro" id="IPR010065">
    <property type="entry name" value="AA_ABC_transptr_permease_3TM"/>
</dbReference>
<protein>
    <submittedName>
        <fullName evidence="12">Amino ABC transporter permease, 3-TM region, His/Glu/Gln/Arg/opine family domain-containing protein 14</fullName>
    </submittedName>
</protein>
<dbReference type="SUPFAM" id="SSF161098">
    <property type="entry name" value="MetI-like"/>
    <property type="match status" value="1"/>
</dbReference>
<evidence type="ECO:0000259" key="11">
    <source>
        <dbReference type="PROSITE" id="PS50928"/>
    </source>
</evidence>
<keyword evidence="8 9" id="KW-0472">Membrane</keyword>
<dbReference type="GO" id="GO:0043190">
    <property type="term" value="C:ATP-binding cassette (ABC) transporter complex"/>
    <property type="evidence" value="ECO:0007669"/>
    <property type="project" value="InterPro"/>
</dbReference>
<dbReference type="RefSeq" id="WP_008597683.1">
    <property type="nucleotide sequence ID" value="NZ_AMRM01000015.1"/>
</dbReference>
<dbReference type="PANTHER" id="PTHR30614">
    <property type="entry name" value="MEMBRANE COMPONENT OF AMINO ACID ABC TRANSPORTER"/>
    <property type="match status" value="1"/>
</dbReference>
<feature type="transmembrane region" description="Helical" evidence="9">
    <location>
        <begin position="55"/>
        <end position="78"/>
    </location>
</feature>